<sequence>MNNNHFGGKGRHHQEQQRHSAFDGHTSGFSCGGREGLGPSDVGGDAAGCGGGGGVGGYRGHDSAVAHLIGGTAFHSVGHSVAHAGGHGGHGVGGGHSDAMDATFVWKLSKLGRIGSSRLRFDDDFADRLNYQFTGVLMFLFIGLIGIRQYVAIKHALLS</sequence>
<feature type="transmembrane region" description="Helical" evidence="2">
    <location>
        <begin position="129"/>
        <end position="147"/>
    </location>
</feature>
<evidence type="ECO:0000256" key="2">
    <source>
        <dbReference type="SAM" id="Phobius"/>
    </source>
</evidence>
<keyword evidence="2" id="KW-0812">Transmembrane</keyword>
<evidence type="ECO:0000313" key="4">
    <source>
        <dbReference type="Proteomes" id="UP000784294"/>
    </source>
</evidence>
<protein>
    <submittedName>
        <fullName evidence="3">Uncharacterized protein</fullName>
    </submittedName>
</protein>
<dbReference type="Proteomes" id="UP000784294">
    <property type="component" value="Unassembled WGS sequence"/>
</dbReference>
<evidence type="ECO:0000256" key="1">
    <source>
        <dbReference type="SAM" id="MobiDB-lite"/>
    </source>
</evidence>
<dbReference type="AlphaFoldDB" id="A0A448WC82"/>
<keyword evidence="4" id="KW-1185">Reference proteome</keyword>
<name>A0A448WC82_9PLAT</name>
<comment type="caution">
    <text evidence="3">The sequence shown here is derived from an EMBL/GenBank/DDBJ whole genome shotgun (WGS) entry which is preliminary data.</text>
</comment>
<gene>
    <name evidence="3" type="ORF">PXEA_LOCUS1515</name>
</gene>
<dbReference type="OrthoDB" id="6285782at2759"/>
<evidence type="ECO:0000313" key="3">
    <source>
        <dbReference type="EMBL" id="VEL08075.1"/>
    </source>
</evidence>
<reference evidence="3" key="1">
    <citation type="submission" date="2018-11" db="EMBL/GenBank/DDBJ databases">
        <authorList>
            <consortium name="Pathogen Informatics"/>
        </authorList>
    </citation>
    <scope>NUCLEOTIDE SEQUENCE</scope>
</reference>
<feature type="region of interest" description="Disordered" evidence="1">
    <location>
        <begin position="1"/>
        <end position="27"/>
    </location>
</feature>
<dbReference type="EMBL" id="CAAALY010003076">
    <property type="protein sequence ID" value="VEL08075.1"/>
    <property type="molecule type" value="Genomic_DNA"/>
</dbReference>
<accession>A0A448WC82</accession>
<organism evidence="3 4">
    <name type="scientific">Protopolystoma xenopodis</name>
    <dbReference type="NCBI Taxonomy" id="117903"/>
    <lineage>
        <taxon>Eukaryota</taxon>
        <taxon>Metazoa</taxon>
        <taxon>Spiralia</taxon>
        <taxon>Lophotrochozoa</taxon>
        <taxon>Platyhelminthes</taxon>
        <taxon>Monogenea</taxon>
        <taxon>Polyopisthocotylea</taxon>
        <taxon>Polystomatidea</taxon>
        <taxon>Polystomatidae</taxon>
        <taxon>Protopolystoma</taxon>
    </lineage>
</organism>
<keyword evidence="2" id="KW-1133">Transmembrane helix</keyword>
<feature type="compositionally biased region" description="Basic and acidic residues" evidence="1">
    <location>
        <begin position="13"/>
        <end position="22"/>
    </location>
</feature>
<keyword evidence="2" id="KW-0472">Membrane</keyword>
<proteinExistence type="predicted"/>